<keyword evidence="6" id="KW-1185">Reference proteome</keyword>
<proteinExistence type="predicted"/>
<reference evidence="5 6" key="1">
    <citation type="submission" date="2020-08" db="EMBL/GenBank/DDBJ databases">
        <title>Genomic Encyclopedia of Type Strains, Phase IV (KMG-IV): sequencing the most valuable type-strain genomes for metagenomic binning, comparative biology and taxonomic classification.</title>
        <authorList>
            <person name="Goeker M."/>
        </authorList>
    </citation>
    <scope>NUCLEOTIDE SEQUENCE [LARGE SCALE GENOMIC DNA]</scope>
    <source>
        <strain evidence="5 6">DSM 28760</strain>
    </source>
</reference>
<keyword evidence="5" id="KW-0032">Aminotransferase</keyword>
<feature type="domain" description="Chorismate-utilising enzyme C-terminal" evidence="3">
    <location>
        <begin position="206"/>
        <end position="458"/>
    </location>
</feature>
<evidence type="ECO:0000256" key="1">
    <source>
        <dbReference type="ARBA" id="ARBA00013139"/>
    </source>
</evidence>
<dbReference type="InterPro" id="IPR015890">
    <property type="entry name" value="Chorismate_C"/>
</dbReference>
<dbReference type="InterPro" id="IPR006805">
    <property type="entry name" value="Anth_synth_I_N"/>
</dbReference>
<organism evidence="5 6">
    <name type="scientific">Pseudochelatococcus contaminans</name>
    <dbReference type="NCBI Taxonomy" id="1538103"/>
    <lineage>
        <taxon>Bacteria</taxon>
        <taxon>Pseudomonadati</taxon>
        <taxon>Pseudomonadota</taxon>
        <taxon>Alphaproteobacteria</taxon>
        <taxon>Hyphomicrobiales</taxon>
        <taxon>Chelatococcaceae</taxon>
        <taxon>Pseudochelatococcus</taxon>
    </lineage>
</organism>
<dbReference type="PRINTS" id="PR00095">
    <property type="entry name" value="ANTSNTHASEI"/>
</dbReference>
<dbReference type="NCBIfam" id="TIGR00553">
    <property type="entry name" value="pabB"/>
    <property type="match status" value="1"/>
</dbReference>
<dbReference type="Pfam" id="PF04715">
    <property type="entry name" value="Anth_synt_I_N"/>
    <property type="match status" value="1"/>
</dbReference>
<keyword evidence="2 5" id="KW-0808">Transferase</keyword>
<dbReference type="RefSeq" id="WP_183750314.1">
    <property type="nucleotide sequence ID" value="NZ_JACICC010000001.1"/>
</dbReference>
<accession>A0A7W5Z1I1</accession>
<gene>
    <name evidence="5" type="ORF">FHS81_000356</name>
</gene>
<evidence type="ECO:0000313" key="5">
    <source>
        <dbReference type="EMBL" id="MBB3808302.1"/>
    </source>
</evidence>
<sequence length="471" mass="51104">MRITPLPWRDPLEAFRPFANDPVAALLDSAATGMSTHASGSDSRSRFSYIAVEPYRVIAADADGVRIDGQPVPGDPFAVLQNQLTASRIDTGHAPVPFAGGAVGYLAYEMGRHADRFPVLADDLHGVPEMVIGLYDCVIAFDHARQASFLISTGQPEANEAIRESCAREREAHILQRLRAAAPLPAIDWQPRGQWRAERTRAQEEASVQRVIDYIHAGDIFQANITQRRLAARQPDIDDFMLYRRLRSISPAPFAAYLACGSDMSVISASPERFLALDASGNVDTRPIKGTIRRDPDPVRDTDLAATLAASIKDRAENLMIVDLMRNDLGRICKLGSVRAPALMQVETFASVHHLVSAVTGQLEQGRDAVDVLRACFPGGSITGAPKIRAMEIIAELETHQRGVCFGSVVWIGFDGAMDSSIAIRTLVRRHDTLIAQAGGGIVADSVPASEYDEALLKMRPLLQAVAGESP</sequence>
<dbReference type="PANTHER" id="PTHR11236">
    <property type="entry name" value="AMINOBENZOATE/ANTHRANILATE SYNTHASE"/>
    <property type="match status" value="1"/>
</dbReference>
<dbReference type="InterPro" id="IPR019999">
    <property type="entry name" value="Anth_synth_I-like"/>
</dbReference>
<dbReference type="PANTHER" id="PTHR11236:SF50">
    <property type="entry name" value="AMINODEOXYCHORISMATE SYNTHASE COMPONENT 1"/>
    <property type="match status" value="1"/>
</dbReference>
<dbReference type="GO" id="GO:0009396">
    <property type="term" value="P:folic acid-containing compound biosynthetic process"/>
    <property type="evidence" value="ECO:0007669"/>
    <property type="project" value="InterPro"/>
</dbReference>
<evidence type="ECO:0000259" key="3">
    <source>
        <dbReference type="Pfam" id="PF00425"/>
    </source>
</evidence>
<evidence type="ECO:0000313" key="6">
    <source>
        <dbReference type="Proteomes" id="UP000537592"/>
    </source>
</evidence>
<dbReference type="EMBL" id="JACICC010000001">
    <property type="protein sequence ID" value="MBB3808302.1"/>
    <property type="molecule type" value="Genomic_DNA"/>
</dbReference>
<name>A0A7W5Z1I1_9HYPH</name>
<dbReference type="Pfam" id="PF00425">
    <property type="entry name" value="Chorismate_bind"/>
    <property type="match status" value="1"/>
</dbReference>
<dbReference type="GO" id="GO:0000162">
    <property type="term" value="P:L-tryptophan biosynthetic process"/>
    <property type="evidence" value="ECO:0007669"/>
    <property type="project" value="TreeGrafter"/>
</dbReference>
<comment type="caution">
    <text evidence="5">The sequence shown here is derived from an EMBL/GenBank/DDBJ whole genome shotgun (WGS) entry which is preliminary data.</text>
</comment>
<dbReference type="GO" id="GO:0046820">
    <property type="term" value="F:4-amino-4-deoxychorismate synthase activity"/>
    <property type="evidence" value="ECO:0007669"/>
    <property type="project" value="UniProtKB-EC"/>
</dbReference>
<evidence type="ECO:0000256" key="2">
    <source>
        <dbReference type="ARBA" id="ARBA00022679"/>
    </source>
</evidence>
<dbReference type="EC" id="2.6.1.85" evidence="1"/>
<feature type="domain" description="Anthranilate synthase component I N-terminal" evidence="4">
    <location>
        <begin position="8"/>
        <end position="147"/>
    </location>
</feature>
<dbReference type="Proteomes" id="UP000537592">
    <property type="component" value="Unassembled WGS sequence"/>
</dbReference>
<dbReference type="InterPro" id="IPR005801">
    <property type="entry name" value="ADC_synthase"/>
</dbReference>
<dbReference type="InterPro" id="IPR005802">
    <property type="entry name" value="ADC_synth_comp_1"/>
</dbReference>
<dbReference type="SUPFAM" id="SSF56322">
    <property type="entry name" value="ADC synthase"/>
    <property type="match status" value="1"/>
</dbReference>
<dbReference type="Gene3D" id="3.60.120.10">
    <property type="entry name" value="Anthranilate synthase"/>
    <property type="match status" value="1"/>
</dbReference>
<evidence type="ECO:0000259" key="4">
    <source>
        <dbReference type="Pfam" id="PF04715"/>
    </source>
</evidence>
<dbReference type="AlphaFoldDB" id="A0A7W5Z1I1"/>
<protein>
    <recommendedName>
        <fullName evidence="1">aminodeoxychorismate synthase</fullName>
        <ecNumber evidence="1">2.6.1.85</ecNumber>
    </recommendedName>
</protein>